<gene>
    <name evidence="1" type="ORF">O6P43_007965</name>
</gene>
<accession>A0AAD7M468</accession>
<dbReference type="GO" id="GO:0016787">
    <property type="term" value="F:hydrolase activity"/>
    <property type="evidence" value="ECO:0007669"/>
    <property type="project" value="UniProtKB-KW"/>
</dbReference>
<organism evidence="1 2">
    <name type="scientific">Quillaja saponaria</name>
    <name type="common">Soap bark tree</name>
    <dbReference type="NCBI Taxonomy" id="32244"/>
    <lineage>
        <taxon>Eukaryota</taxon>
        <taxon>Viridiplantae</taxon>
        <taxon>Streptophyta</taxon>
        <taxon>Embryophyta</taxon>
        <taxon>Tracheophyta</taxon>
        <taxon>Spermatophyta</taxon>
        <taxon>Magnoliopsida</taxon>
        <taxon>eudicotyledons</taxon>
        <taxon>Gunneridae</taxon>
        <taxon>Pentapetalae</taxon>
        <taxon>rosids</taxon>
        <taxon>fabids</taxon>
        <taxon>Fabales</taxon>
        <taxon>Quillajaceae</taxon>
        <taxon>Quillaja</taxon>
    </lineage>
</organism>
<keyword evidence="2" id="KW-1185">Reference proteome</keyword>
<comment type="caution">
    <text evidence="1">The sequence shown here is derived from an EMBL/GenBank/DDBJ whole genome shotgun (WGS) entry which is preliminary data.</text>
</comment>
<proteinExistence type="predicted"/>
<evidence type="ECO:0000313" key="2">
    <source>
        <dbReference type="Proteomes" id="UP001163823"/>
    </source>
</evidence>
<dbReference type="EMBL" id="JARAOO010000004">
    <property type="protein sequence ID" value="KAJ7969654.1"/>
    <property type="molecule type" value="Genomic_DNA"/>
</dbReference>
<dbReference type="AlphaFoldDB" id="A0AAD7M468"/>
<dbReference type="KEGG" id="qsa:O6P43_007965"/>
<keyword evidence="1" id="KW-0378">Hydrolase</keyword>
<evidence type="ECO:0000313" key="1">
    <source>
        <dbReference type="EMBL" id="KAJ7969654.1"/>
    </source>
</evidence>
<sequence>MVDAMAEAEGISMSSVSFNALFGKEERWSFTAGALCHYNLSDRVPVLPMYQQIIDDLDLSFCKIVNVAEGWTWRTQWNEECY</sequence>
<reference evidence="1" key="1">
    <citation type="journal article" date="2023" name="Science">
        <title>Elucidation of the pathway for biosynthesis of saponin adjuvants from the soapbark tree.</title>
        <authorList>
            <person name="Reed J."/>
            <person name="Orme A."/>
            <person name="El-Demerdash A."/>
            <person name="Owen C."/>
            <person name="Martin L.B.B."/>
            <person name="Misra R.C."/>
            <person name="Kikuchi S."/>
            <person name="Rejzek M."/>
            <person name="Martin A.C."/>
            <person name="Harkess A."/>
            <person name="Leebens-Mack J."/>
            <person name="Louveau T."/>
            <person name="Stephenson M.J."/>
            <person name="Osbourn A."/>
        </authorList>
    </citation>
    <scope>NUCLEOTIDE SEQUENCE</scope>
    <source>
        <strain evidence="1">S10</strain>
    </source>
</reference>
<dbReference type="Proteomes" id="UP001163823">
    <property type="component" value="Chromosome 4"/>
</dbReference>
<name>A0AAD7M468_QUISA</name>
<protein>
    <submittedName>
        <fullName evidence="1">Peptidyl-tRNA hydrolase family protein</fullName>
    </submittedName>
</protein>